<evidence type="ECO:0000313" key="2">
    <source>
        <dbReference type="Proteomes" id="UP000000714"/>
    </source>
</evidence>
<dbReference type="GeneID" id="5602035"/>
<protein>
    <submittedName>
        <fullName evidence="1">Gp042</fullName>
    </submittedName>
</protein>
<organism evidence="1 2">
    <name type="scientific">Lactococcus phage KSY1</name>
    <dbReference type="NCBI Taxonomy" id="2913972"/>
    <lineage>
        <taxon>Viruses</taxon>
        <taxon>Duplodnaviria</taxon>
        <taxon>Heunggongvirae</taxon>
        <taxon>Uroviricota</taxon>
        <taxon>Caudoviricetes</taxon>
        <taxon>Chopinvirus</taxon>
        <taxon>Chopinvirus KSY1</taxon>
    </lineage>
</organism>
<dbReference type="EMBL" id="DQ535032">
    <property type="protein sequence ID" value="ABG21584.1"/>
    <property type="molecule type" value="Genomic_DNA"/>
</dbReference>
<keyword evidence="2" id="KW-1185">Reference proteome</keyword>
<dbReference type="RefSeq" id="YP_001469040.1">
    <property type="nucleotide sequence ID" value="NC_009817.1"/>
</dbReference>
<dbReference type="KEGG" id="vg:5602035"/>
<sequence>MTLLKTLIQKTDSPKIFDAPEEFEFLIGTAGVGYAKIKQSSDKGLFEEAPLSGVTRDGWAKTGGKYSSPLNVATSLSYFYNYLKYKYEQPILDVSPYGHLPNHPLNLFIKNNSPIVNILPEVITDYVEYNKWSILTVDKTYKAYIPVEDTSRKDIMDIE</sequence>
<reference evidence="1 2" key="1">
    <citation type="journal article" date="2007" name="Virology">
        <title>KSY1, a lactococcal phage with a T7-like transcription.</title>
        <authorList>
            <person name="Chopin A."/>
            <person name="Deveau H."/>
            <person name="Ehrlich S.D."/>
            <person name="Moineau S."/>
            <person name="Chopin M.C."/>
        </authorList>
    </citation>
    <scope>NUCLEOTIDE SEQUENCE</scope>
</reference>
<evidence type="ECO:0000313" key="1">
    <source>
        <dbReference type="EMBL" id="ABG21584.1"/>
    </source>
</evidence>
<gene>
    <name evidence="1" type="ORF">KSY1p042</name>
</gene>
<dbReference type="Proteomes" id="UP000000714">
    <property type="component" value="Segment"/>
</dbReference>
<accession>A6MAA6</accession>
<name>A6MAA6_9CAUD</name>
<proteinExistence type="predicted"/>